<evidence type="ECO:0000313" key="3">
    <source>
        <dbReference type="Proteomes" id="UP000445000"/>
    </source>
</evidence>
<sequence>MINLKQAVAEFIREEEGLTVVEYAIAGGLIGLAVAAAFTNLGAQVQIAIERLVAVLTAANANAP</sequence>
<keyword evidence="3" id="KW-1185">Reference proteome</keyword>
<dbReference type="RefSeq" id="WP_161813610.1">
    <property type="nucleotide sequence ID" value="NZ_BLJN01000004.1"/>
</dbReference>
<dbReference type="EMBL" id="BLJN01000004">
    <property type="protein sequence ID" value="GFE81920.1"/>
    <property type="molecule type" value="Genomic_DNA"/>
</dbReference>
<proteinExistence type="predicted"/>
<feature type="transmembrane region" description="Helical" evidence="1">
    <location>
        <begin position="20"/>
        <end position="41"/>
    </location>
</feature>
<protein>
    <recommendedName>
        <fullName evidence="4">Flp family type IVb pilin</fullName>
    </recommendedName>
</protein>
<keyword evidence="1" id="KW-0472">Membrane</keyword>
<name>A0A829YFC7_9GAMM</name>
<evidence type="ECO:0008006" key="4">
    <source>
        <dbReference type="Google" id="ProtNLM"/>
    </source>
</evidence>
<comment type="caution">
    <text evidence="2">The sequence shown here is derived from an EMBL/GenBank/DDBJ whole genome shotgun (WGS) entry which is preliminary data.</text>
</comment>
<reference evidence="3" key="1">
    <citation type="submission" date="2020-01" db="EMBL/GenBank/DDBJ databases">
        <title>'Steroidobacter agaridevorans' sp. nov., agar-degrading bacteria isolated from rhizosphere soils.</title>
        <authorList>
            <person name="Ikenaga M."/>
            <person name="Kataoka M."/>
            <person name="Murouchi A."/>
            <person name="Katsuragi S."/>
            <person name="Sakai M."/>
        </authorList>
    </citation>
    <scope>NUCLEOTIDE SEQUENCE [LARGE SCALE GENOMIC DNA]</scope>
    <source>
        <strain evidence="3">YU21-B</strain>
    </source>
</reference>
<dbReference type="AlphaFoldDB" id="A0A829YFC7"/>
<accession>A0A829YFC7</accession>
<gene>
    <name evidence="2" type="ORF">GCM10011487_39200</name>
</gene>
<keyword evidence="1" id="KW-1133">Transmembrane helix</keyword>
<dbReference type="Proteomes" id="UP000445000">
    <property type="component" value="Unassembled WGS sequence"/>
</dbReference>
<evidence type="ECO:0000313" key="2">
    <source>
        <dbReference type="EMBL" id="GFE81920.1"/>
    </source>
</evidence>
<organism evidence="2 3">
    <name type="scientific">Steroidobacter agaridevorans</name>
    <dbReference type="NCBI Taxonomy" id="2695856"/>
    <lineage>
        <taxon>Bacteria</taxon>
        <taxon>Pseudomonadati</taxon>
        <taxon>Pseudomonadota</taxon>
        <taxon>Gammaproteobacteria</taxon>
        <taxon>Steroidobacterales</taxon>
        <taxon>Steroidobacteraceae</taxon>
        <taxon>Steroidobacter</taxon>
    </lineage>
</organism>
<evidence type="ECO:0000256" key="1">
    <source>
        <dbReference type="SAM" id="Phobius"/>
    </source>
</evidence>
<keyword evidence="1" id="KW-0812">Transmembrane</keyword>